<organism evidence="3 4">
    <name type="scientific">Confluentibacter flavum</name>
    <dbReference type="NCBI Taxonomy" id="1909700"/>
    <lineage>
        <taxon>Bacteria</taxon>
        <taxon>Pseudomonadati</taxon>
        <taxon>Bacteroidota</taxon>
        <taxon>Flavobacteriia</taxon>
        <taxon>Flavobacteriales</taxon>
        <taxon>Flavobacteriaceae</taxon>
        <taxon>Confluentibacter</taxon>
    </lineage>
</organism>
<dbReference type="InterPro" id="IPR011006">
    <property type="entry name" value="CheY-like_superfamily"/>
</dbReference>
<accession>A0A2N3HIG8</accession>
<reference evidence="3 4" key="1">
    <citation type="submission" date="2017-12" db="EMBL/GenBank/DDBJ databases">
        <title>Confluentibacter flavum sp. nov., isolated from the saline lake.</title>
        <authorList>
            <person name="Yu L."/>
        </authorList>
    </citation>
    <scope>NUCLEOTIDE SEQUENCE [LARGE SCALE GENOMIC DNA]</scope>
    <source>
        <strain evidence="3 4">3B</strain>
    </source>
</reference>
<sequence>MNNKPFHILLADDDEDDRLIFKQALEELKLKPIVKTVNNGMELMAYLTQKKTPLPHLIFLDLNMPIKNGLECLKEIRSHEKLKNISIAIYSTSSSEKDMEDTFGNGANIYITKSDDFNILKQLLYKAVTATHLYEVNSFDRKNFLLRI</sequence>
<dbReference type="EMBL" id="PJEO01000042">
    <property type="protein sequence ID" value="PKQ44769.1"/>
    <property type="molecule type" value="Genomic_DNA"/>
</dbReference>
<dbReference type="Gene3D" id="3.40.50.2300">
    <property type="match status" value="1"/>
</dbReference>
<dbReference type="Proteomes" id="UP000233435">
    <property type="component" value="Unassembled WGS sequence"/>
</dbReference>
<feature type="modified residue" description="4-aspartylphosphate" evidence="1">
    <location>
        <position position="61"/>
    </location>
</feature>
<dbReference type="AlphaFoldDB" id="A0A2N3HIG8"/>
<comment type="caution">
    <text evidence="3">The sequence shown here is derived from an EMBL/GenBank/DDBJ whole genome shotgun (WGS) entry which is preliminary data.</text>
</comment>
<dbReference type="InterPro" id="IPR001789">
    <property type="entry name" value="Sig_transdc_resp-reg_receiver"/>
</dbReference>
<dbReference type="SUPFAM" id="SSF52172">
    <property type="entry name" value="CheY-like"/>
    <property type="match status" value="1"/>
</dbReference>
<feature type="domain" description="Response regulatory" evidence="2">
    <location>
        <begin position="7"/>
        <end position="128"/>
    </location>
</feature>
<evidence type="ECO:0000313" key="4">
    <source>
        <dbReference type="Proteomes" id="UP000233435"/>
    </source>
</evidence>
<keyword evidence="1" id="KW-0597">Phosphoprotein</keyword>
<dbReference type="RefSeq" id="WP_106660063.1">
    <property type="nucleotide sequence ID" value="NZ_PJEO01000042.1"/>
</dbReference>
<dbReference type="PANTHER" id="PTHR44520">
    <property type="entry name" value="RESPONSE REGULATOR RCP1-RELATED"/>
    <property type="match status" value="1"/>
</dbReference>
<dbReference type="OrthoDB" id="7631574at2"/>
<evidence type="ECO:0000313" key="3">
    <source>
        <dbReference type="EMBL" id="PKQ44769.1"/>
    </source>
</evidence>
<dbReference type="InterPro" id="IPR052893">
    <property type="entry name" value="TCS_response_regulator"/>
</dbReference>
<gene>
    <name evidence="3" type="ORF">CSW08_11680</name>
</gene>
<dbReference type="CDD" id="cd17557">
    <property type="entry name" value="REC_Rcp-like"/>
    <property type="match status" value="1"/>
</dbReference>
<keyword evidence="4" id="KW-1185">Reference proteome</keyword>
<name>A0A2N3HIG8_9FLAO</name>
<proteinExistence type="predicted"/>
<dbReference type="GO" id="GO:0000160">
    <property type="term" value="P:phosphorelay signal transduction system"/>
    <property type="evidence" value="ECO:0007669"/>
    <property type="project" value="InterPro"/>
</dbReference>
<dbReference type="SMART" id="SM00448">
    <property type="entry name" value="REC"/>
    <property type="match status" value="1"/>
</dbReference>
<dbReference type="Pfam" id="PF00072">
    <property type="entry name" value="Response_reg"/>
    <property type="match status" value="1"/>
</dbReference>
<evidence type="ECO:0000259" key="2">
    <source>
        <dbReference type="PROSITE" id="PS50110"/>
    </source>
</evidence>
<protein>
    <submittedName>
        <fullName evidence="3">Response regulator</fullName>
    </submittedName>
</protein>
<evidence type="ECO:0000256" key="1">
    <source>
        <dbReference type="PROSITE-ProRule" id="PRU00169"/>
    </source>
</evidence>
<dbReference type="PROSITE" id="PS50110">
    <property type="entry name" value="RESPONSE_REGULATORY"/>
    <property type="match status" value="1"/>
</dbReference>